<evidence type="ECO:0000313" key="4">
    <source>
        <dbReference type="Proteomes" id="UP001374579"/>
    </source>
</evidence>
<keyword evidence="1" id="KW-0175">Coiled coil</keyword>
<feature type="compositionally biased region" description="Basic and acidic residues" evidence="2">
    <location>
        <begin position="187"/>
        <end position="197"/>
    </location>
</feature>
<feature type="compositionally biased region" description="Basic and acidic residues" evidence="2">
    <location>
        <begin position="415"/>
        <end position="433"/>
    </location>
</feature>
<accession>A0AAN9AI76</accession>
<feature type="region of interest" description="Disordered" evidence="2">
    <location>
        <begin position="725"/>
        <end position="753"/>
    </location>
</feature>
<dbReference type="PANTHER" id="PTHR43696:SF9">
    <property type="entry name" value="COILED-COIL DOMAIN-CONTAINING PROTEIN 157"/>
    <property type="match status" value="1"/>
</dbReference>
<evidence type="ECO:0000256" key="2">
    <source>
        <dbReference type="SAM" id="MobiDB-lite"/>
    </source>
</evidence>
<dbReference type="InterPro" id="IPR029681">
    <property type="entry name" value="CCDC157"/>
</dbReference>
<feature type="region of interest" description="Disordered" evidence="2">
    <location>
        <begin position="629"/>
        <end position="706"/>
    </location>
</feature>
<feature type="compositionally biased region" description="Low complexity" evidence="2">
    <location>
        <begin position="435"/>
        <end position="448"/>
    </location>
</feature>
<feature type="coiled-coil region" evidence="1">
    <location>
        <begin position="570"/>
        <end position="597"/>
    </location>
</feature>
<reference evidence="3 4" key="1">
    <citation type="submission" date="2024-02" db="EMBL/GenBank/DDBJ databases">
        <title>Chromosome-scale genome assembly of the rough periwinkle Littorina saxatilis.</title>
        <authorList>
            <person name="De Jode A."/>
            <person name="Faria R."/>
            <person name="Formenti G."/>
            <person name="Sims Y."/>
            <person name="Smith T.P."/>
            <person name="Tracey A."/>
            <person name="Wood J.M.D."/>
            <person name="Zagrodzka Z.B."/>
            <person name="Johannesson K."/>
            <person name="Butlin R.K."/>
            <person name="Leder E.H."/>
        </authorList>
    </citation>
    <scope>NUCLEOTIDE SEQUENCE [LARGE SCALE GENOMIC DNA]</scope>
    <source>
        <strain evidence="3">Snail1</strain>
        <tissue evidence="3">Muscle</tissue>
    </source>
</reference>
<dbReference type="EMBL" id="JBAMIC010004070">
    <property type="protein sequence ID" value="KAK7087405.1"/>
    <property type="molecule type" value="Genomic_DNA"/>
</dbReference>
<feature type="compositionally biased region" description="Pro residues" evidence="2">
    <location>
        <begin position="631"/>
        <end position="640"/>
    </location>
</feature>
<dbReference type="PANTHER" id="PTHR43696">
    <property type="entry name" value="COILED-COIL DOMAIN-CONTAINING PROTEIN 157"/>
    <property type="match status" value="1"/>
</dbReference>
<evidence type="ECO:0000256" key="1">
    <source>
        <dbReference type="SAM" id="Coils"/>
    </source>
</evidence>
<protein>
    <submittedName>
        <fullName evidence="3">Uncharacterized protein</fullName>
    </submittedName>
</protein>
<feature type="region of interest" description="Disordered" evidence="2">
    <location>
        <begin position="415"/>
        <end position="464"/>
    </location>
</feature>
<feature type="compositionally biased region" description="Polar residues" evidence="2">
    <location>
        <begin position="736"/>
        <end position="746"/>
    </location>
</feature>
<feature type="compositionally biased region" description="Polar residues" evidence="2">
    <location>
        <begin position="650"/>
        <end position="673"/>
    </location>
</feature>
<keyword evidence="4" id="KW-1185">Reference proteome</keyword>
<dbReference type="Proteomes" id="UP001374579">
    <property type="component" value="Unassembled WGS sequence"/>
</dbReference>
<feature type="region of interest" description="Disordered" evidence="2">
    <location>
        <begin position="154"/>
        <end position="197"/>
    </location>
</feature>
<organism evidence="3 4">
    <name type="scientific">Littorina saxatilis</name>
    <dbReference type="NCBI Taxonomy" id="31220"/>
    <lineage>
        <taxon>Eukaryota</taxon>
        <taxon>Metazoa</taxon>
        <taxon>Spiralia</taxon>
        <taxon>Lophotrochozoa</taxon>
        <taxon>Mollusca</taxon>
        <taxon>Gastropoda</taxon>
        <taxon>Caenogastropoda</taxon>
        <taxon>Littorinimorpha</taxon>
        <taxon>Littorinoidea</taxon>
        <taxon>Littorinidae</taxon>
        <taxon>Littorina</taxon>
    </lineage>
</organism>
<gene>
    <name evidence="3" type="ORF">V1264_021462</name>
</gene>
<evidence type="ECO:0000313" key="3">
    <source>
        <dbReference type="EMBL" id="KAK7087405.1"/>
    </source>
</evidence>
<name>A0AAN9AI76_9CAEN</name>
<comment type="caution">
    <text evidence="3">The sequence shown here is derived from an EMBL/GenBank/DDBJ whole genome shotgun (WGS) entry which is preliminary data.</text>
</comment>
<dbReference type="AlphaFoldDB" id="A0AAN9AI76"/>
<sequence>MAEILGSKLCMESLQTDVQDVQWTINDISSRIGPLDIPSWKFPDKKSWELDMEQLLEMYSFSEDEQEENQVAHIALYELLIDRLVLLVQGTAVYLNQVQQLGRTGGDAPIPPSSSVGLAVKHFWSQLTNLQSLMQQLYSQNKTNARKITELEKTLKKASSENSLNSTSTLNSNRPADTPDTNFADSPPKEISCDESNKSAQTVETAFVPCEACDVVQKKMREAGDLLVDVCQKQALPSSLRKYRPQVSHVNWLTYNDVSRWMSEQNKDVQRLCKYIEQMAAEIAPLKAEVSAFEKETKKAEAKAKQCEKEMNLEKETQMAVQKQYEVKVQEKEKQHELILADLHRQKEELLRKHTTLATELDQRKVQTTELESELQQWQSKGQQLQKDLEEKTATATKLEGADREVVSLKQELKETKSKLDATSKTLAKEQGKNKSAAQHKQQVQAKQESMSERVQELGQENEDLRDQVNDLEEEKQELQDTLQETKQLTKQLEKEKKEQEIIMRNMKEEKNGLEKRIEETEAEIKEMEKMLMEAKERERLIIEYPDLNGPVNPDLQGTGNIVLDMEHQVQANSLRMQVLEEQNDSLQRSISKVRSLGQGGVAAMHQPPKQNIAPVPLWKANAADILNYREPPPYQPPTSAPAMHFQKPYTPSHNQASKQTLPPVQRPSSTAPTEFFTVGKAVSENPSEQKRPQSGKSGKGGRSVGFVPVNATSIGAYKQIKKASAGSVQGRRPASGQSATESNSQHGGGGYNDHTTPMFVCENCDKMYTKARDLEIHRSYCTA</sequence>
<proteinExistence type="predicted"/>
<feature type="compositionally biased region" description="Low complexity" evidence="2">
    <location>
        <begin position="160"/>
        <end position="173"/>
    </location>
</feature>